<evidence type="ECO:0000256" key="8">
    <source>
        <dbReference type="ARBA" id="ARBA00023163"/>
    </source>
</evidence>
<dbReference type="PANTHER" id="PTHR24394">
    <property type="entry name" value="ZINC FINGER PROTEIN"/>
    <property type="match status" value="1"/>
</dbReference>
<evidence type="ECO:0000313" key="14">
    <source>
        <dbReference type="Proteomes" id="UP000075885"/>
    </source>
</evidence>
<feature type="domain" description="C2H2-type" evidence="12">
    <location>
        <begin position="114"/>
        <end position="141"/>
    </location>
</feature>
<keyword evidence="6" id="KW-0805">Transcription regulation</keyword>
<evidence type="ECO:0000256" key="3">
    <source>
        <dbReference type="ARBA" id="ARBA00022737"/>
    </source>
</evidence>
<evidence type="ECO:0000313" key="13">
    <source>
        <dbReference type="EnsemblMetazoa" id="AEPI009235-PA"/>
    </source>
</evidence>
<dbReference type="GO" id="GO:0003677">
    <property type="term" value="F:DNA binding"/>
    <property type="evidence" value="ECO:0007669"/>
    <property type="project" value="UniProtKB-KW"/>
</dbReference>
<dbReference type="EnsemblMetazoa" id="AEPI009235-RA">
    <property type="protein sequence ID" value="AEPI009235-PA"/>
    <property type="gene ID" value="AEPI009235"/>
</dbReference>
<feature type="compositionally biased region" description="Low complexity" evidence="11">
    <location>
        <begin position="70"/>
        <end position="85"/>
    </location>
</feature>
<dbReference type="GO" id="GO:0008270">
    <property type="term" value="F:zinc ion binding"/>
    <property type="evidence" value="ECO:0007669"/>
    <property type="project" value="UniProtKB-KW"/>
</dbReference>
<accession>A0A182PQK4</accession>
<dbReference type="PROSITE" id="PS00028">
    <property type="entry name" value="ZINC_FINGER_C2H2_1"/>
    <property type="match status" value="3"/>
</dbReference>
<feature type="domain" description="C2H2-type" evidence="12">
    <location>
        <begin position="278"/>
        <end position="305"/>
    </location>
</feature>
<reference evidence="13" key="2">
    <citation type="submission" date="2020-05" db="UniProtKB">
        <authorList>
            <consortium name="EnsemblMetazoa"/>
        </authorList>
    </citation>
    <scope>IDENTIFICATION</scope>
    <source>
        <strain evidence="13">Epiroticus2</strain>
    </source>
</reference>
<sequence>MLGKYGEASSGSMKNLENGLRDRVLYHQNMLSMNLATEFYHNPFLASGAAGTGSGSNTGASPIAQSQKMLSSLASTSSSSSSSSAGHPQQHAANNGSSTVVAAVPNSPSTAQPFQCQLCQKCFISSAVLAQHMKTHDNNGFATRESGNYVQQQSASPAVASISKTSPPPAAATQHIIKSEYIGGTVTNTMGHYTYGMAKQFECHICHKSFMTMVNLNLHLQIHESAIKPLAQTQHVYSAGQTASSSASTSYHHTGQHHSQQQQQPHHSIVPGVTSSDVVCQICHKTFSTAEQFAVHMKIHENEFKNRALYHSGSANGGGESGGGPPVPTSNGVGDHFYTASQPAHHNLAPPPPHLDASKGHRCPICHKMSNNIIEHIKQHEGQLQGTSDGPGYHQTNEDSQSSLDDDNEGGCGAGGDENICSGVQFSPARRFVLSFAIASSSAGSLHAPPCFRRCNNL</sequence>
<evidence type="ECO:0000256" key="7">
    <source>
        <dbReference type="ARBA" id="ARBA00023125"/>
    </source>
</evidence>
<dbReference type="InterPro" id="IPR013087">
    <property type="entry name" value="Znf_C2H2_type"/>
</dbReference>
<reference evidence="14" key="1">
    <citation type="submission" date="2013-03" db="EMBL/GenBank/DDBJ databases">
        <title>The Genome Sequence of Anopheles epiroticus epiroticus2.</title>
        <authorList>
            <consortium name="The Broad Institute Genomics Platform"/>
            <person name="Neafsey D.E."/>
            <person name="Howell P."/>
            <person name="Walker B."/>
            <person name="Young S.K."/>
            <person name="Zeng Q."/>
            <person name="Gargeya S."/>
            <person name="Fitzgerald M."/>
            <person name="Haas B."/>
            <person name="Abouelleil A."/>
            <person name="Allen A.W."/>
            <person name="Alvarado L."/>
            <person name="Arachchi H.M."/>
            <person name="Berlin A.M."/>
            <person name="Chapman S.B."/>
            <person name="Gainer-Dewar J."/>
            <person name="Goldberg J."/>
            <person name="Griggs A."/>
            <person name="Gujja S."/>
            <person name="Hansen M."/>
            <person name="Howarth C."/>
            <person name="Imamovic A."/>
            <person name="Ireland A."/>
            <person name="Larimer J."/>
            <person name="McCowan C."/>
            <person name="Murphy C."/>
            <person name="Pearson M."/>
            <person name="Poon T.W."/>
            <person name="Priest M."/>
            <person name="Roberts A."/>
            <person name="Saif S."/>
            <person name="Shea T."/>
            <person name="Sisk P."/>
            <person name="Sykes S."/>
            <person name="Wortman J."/>
            <person name="Nusbaum C."/>
            <person name="Birren B."/>
        </authorList>
    </citation>
    <scope>NUCLEOTIDE SEQUENCE [LARGE SCALE GENOMIC DNA]</scope>
    <source>
        <strain evidence="14">Epiroticus2</strain>
    </source>
</reference>
<dbReference type="PANTHER" id="PTHR24394:SF29">
    <property type="entry name" value="MYONEURIN"/>
    <property type="match status" value="1"/>
</dbReference>
<feature type="region of interest" description="Disordered" evidence="11">
    <location>
        <begin position="238"/>
        <end position="270"/>
    </location>
</feature>
<evidence type="ECO:0000256" key="4">
    <source>
        <dbReference type="ARBA" id="ARBA00022771"/>
    </source>
</evidence>
<dbReference type="GO" id="GO:0000981">
    <property type="term" value="F:DNA-binding transcription factor activity, RNA polymerase II-specific"/>
    <property type="evidence" value="ECO:0007669"/>
    <property type="project" value="TreeGrafter"/>
</dbReference>
<keyword evidence="14" id="KW-1185">Reference proteome</keyword>
<dbReference type="PROSITE" id="PS50157">
    <property type="entry name" value="ZINC_FINGER_C2H2_2"/>
    <property type="match status" value="3"/>
</dbReference>
<dbReference type="STRING" id="199890.A0A182PQK4"/>
<proteinExistence type="predicted"/>
<feature type="compositionally biased region" description="Low complexity" evidence="11">
    <location>
        <begin position="238"/>
        <end position="268"/>
    </location>
</feature>
<evidence type="ECO:0000259" key="12">
    <source>
        <dbReference type="PROSITE" id="PS50157"/>
    </source>
</evidence>
<evidence type="ECO:0000256" key="11">
    <source>
        <dbReference type="SAM" id="MobiDB-lite"/>
    </source>
</evidence>
<dbReference type="AlphaFoldDB" id="A0A182PQK4"/>
<keyword evidence="2" id="KW-0479">Metal-binding</keyword>
<comment type="subcellular location">
    <subcellularLocation>
        <location evidence="1">Nucleus</location>
    </subcellularLocation>
</comment>
<keyword evidence="5" id="KW-0862">Zinc</keyword>
<evidence type="ECO:0000256" key="10">
    <source>
        <dbReference type="PROSITE-ProRule" id="PRU00042"/>
    </source>
</evidence>
<evidence type="ECO:0000256" key="5">
    <source>
        <dbReference type="ARBA" id="ARBA00022833"/>
    </source>
</evidence>
<feature type="region of interest" description="Disordered" evidence="11">
    <location>
        <begin position="381"/>
        <end position="414"/>
    </location>
</feature>
<evidence type="ECO:0000256" key="1">
    <source>
        <dbReference type="ARBA" id="ARBA00004123"/>
    </source>
</evidence>
<organism evidence="13 14">
    <name type="scientific">Anopheles epiroticus</name>
    <dbReference type="NCBI Taxonomy" id="199890"/>
    <lineage>
        <taxon>Eukaryota</taxon>
        <taxon>Metazoa</taxon>
        <taxon>Ecdysozoa</taxon>
        <taxon>Arthropoda</taxon>
        <taxon>Hexapoda</taxon>
        <taxon>Insecta</taxon>
        <taxon>Pterygota</taxon>
        <taxon>Neoptera</taxon>
        <taxon>Endopterygota</taxon>
        <taxon>Diptera</taxon>
        <taxon>Nematocera</taxon>
        <taxon>Culicoidea</taxon>
        <taxon>Culicidae</taxon>
        <taxon>Anophelinae</taxon>
        <taxon>Anopheles</taxon>
    </lineage>
</organism>
<dbReference type="Pfam" id="PF00096">
    <property type="entry name" value="zf-C2H2"/>
    <property type="match status" value="3"/>
</dbReference>
<dbReference type="FunFam" id="3.30.160.60:FF:000325">
    <property type="entry name" value="ZFP90 zinc finger protein"/>
    <property type="match status" value="1"/>
</dbReference>
<dbReference type="VEuPathDB" id="VectorBase:AEPI009235"/>
<dbReference type="Gene3D" id="3.30.160.60">
    <property type="entry name" value="Classic Zinc Finger"/>
    <property type="match status" value="2"/>
</dbReference>
<protein>
    <recommendedName>
        <fullName evidence="12">C2H2-type domain-containing protein</fullName>
    </recommendedName>
</protein>
<feature type="domain" description="C2H2-type" evidence="12">
    <location>
        <begin position="201"/>
        <end position="228"/>
    </location>
</feature>
<dbReference type="GO" id="GO:0005634">
    <property type="term" value="C:nucleus"/>
    <property type="evidence" value="ECO:0007669"/>
    <property type="project" value="UniProtKB-SubCell"/>
</dbReference>
<feature type="region of interest" description="Disordered" evidence="11">
    <location>
        <begin position="51"/>
        <end position="101"/>
    </location>
</feature>
<keyword evidence="7" id="KW-0238">DNA-binding</keyword>
<dbReference type="SUPFAM" id="SSF57667">
    <property type="entry name" value="beta-beta-alpha zinc fingers"/>
    <property type="match status" value="1"/>
</dbReference>
<dbReference type="SMART" id="SM00355">
    <property type="entry name" value="ZnF_C2H2"/>
    <property type="match status" value="4"/>
</dbReference>
<feature type="compositionally biased region" description="Polar residues" evidence="11">
    <location>
        <begin position="382"/>
        <end position="403"/>
    </location>
</feature>
<feature type="compositionally biased region" description="Polar residues" evidence="11">
    <location>
        <begin position="91"/>
        <end position="101"/>
    </location>
</feature>
<name>A0A182PQK4_9DIPT</name>
<keyword evidence="9" id="KW-0539">Nucleus</keyword>
<keyword evidence="3" id="KW-0677">Repeat</keyword>
<keyword evidence="8" id="KW-0804">Transcription</keyword>
<dbReference type="FunFam" id="3.30.160.60:FF:000100">
    <property type="entry name" value="Zinc finger 45-like"/>
    <property type="match status" value="1"/>
</dbReference>
<evidence type="ECO:0000256" key="9">
    <source>
        <dbReference type="ARBA" id="ARBA00023242"/>
    </source>
</evidence>
<evidence type="ECO:0000256" key="6">
    <source>
        <dbReference type="ARBA" id="ARBA00023015"/>
    </source>
</evidence>
<dbReference type="InterPro" id="IPR036236">
    <property type="entry name" value="Znf_C2H2_sf"/>
</dbReference>
<evidence type="ECO:0000256" key="2">
    <source>
        <dbReference type="ARBA" id="ARBA00022723"/>
    </source>
</evidence>
<keyword evidence="4 10" id="KW-0863">Zinc-finger</keyword>
<dbReference type="Proteomes" id="UP000075885">
    <property type="component" value="Unassembled WGS sequence"/>
</dbReference>